<gene>
    <name evidence="2" type="ORF">CCAX7_56540</name>
</gene>
<dbReference type="NCBIfam" id="TIGR02595">
    <property type="entry name" value="PEP_CTERM"/>
    <property type="match status" value="1"/>
</dbReference>
<dbReference type="OrthoDB" id="7874461at2"/>
<feature type="domain" description="Ice-binding protein C-terminal" evidence="1">
    <location>
        <begin position="164"/>
        <end position="188"/>
    </location>
</feature>
<evidence type="ECO:0000313" key="3">
    <source>
        <dbReference type="Proteomes" id="UP000287394"/>
    </source>
</evidence>
<evidence type="ECO:0000259" key="1">
    <source>
        <dbReference type="Pfam" id="PF07589"/>
    </source>
</evidence>
<name>A0A402D0N5_9BACT</name>
<dbReference type="InterPro" id="IPR008979">
    <property type="entry name" value="Galactose-bd-like_sf"/>
</dbReference>
<organism evidence="2 3">
    <name type="scientific">Capsulimonas corticalis</name>
    <dbReference type="NCBI Taxonomy" id="2219043"/>
    <lineage>
        <taxon>Bacteria</taxon>
        <taxon>Bacillati</taxon>
        <taxon>Armatimonadota</taxon>
        <taxon>Armatimonadia</taxon>
        <taxon>Capsulimonadales</taxon>
        <taxon>Capsulimonadaceae</taxon>
        <taxon>Capsulimonas</taxon>
    </lineage>
</organism>
<dbReference type="Gene3D" id="2.60.120.260">
    <property type="entry name" value="Galactose-binding domain-like"/>
    <property type="match status" value="1"/>
</dbReference>
<protein>
    <recommendedName>
        <fullName evidence="1">Ice-binding protein C-terminal domain-containing protein</fullName>
    </recommendedName>
</protein>
<reference evidence="2 3" key="1">
    <citation type="journal article" date="2019" name="Int. J. Syst. Evol. Microbiol.">
        <title>Capsulimonas corticalis gen. nov., sp. nov., an aerobic capsulated bacterium, of a novel bacterial order, Capsulimonadales ord. nov., of the class Armatimonadia of the phylum Armatimonadetes.</title>
        <authorList>
            <person name="Li J."/>
            <person name="Kudo C."/>
            <person name="Tonouchi A."/>
        </authorList>
    </citation>
    <scope>NUCLEOTIDE SEQUENCE [LARGE SCALE GENOMIC DNA]</scope>
    <source>
        <strain evidence="2 3">AX-7</strain>
    </source>
</reference>
<dbReference type="InterPro" id="IPR013424">
    <property type="entry name" value="Ice-binding_C"/>
</dbReference>
<dbReference type="RefSeq" id="WP_119323066.1">
    <property type="nucleotide sequence ID" value="NZ_AP025739.1"/>
</dbReference>
<keyword evidence="3" id="KW-1185">Reference proteome</keyword>
<dbReference type="Pfam" id="PF07589">
    <property type="entry name" value="PEP-CTERM"/>
    <property type="match status" value="1"/>
</dbReference>
<proteinExistence type="predicted"/>
<dbReference type="AlphaFoldDB" id="A0A402D0N5"/>
<accession>A0A402D0N5</accession>
<dbReference type="SUPFAM" id="SSF49785">
    <property type="entry name" value="Galactose-binding domain-like"/>
    <property type="match status" value="1"/>
</dbReference>
<sequence length="194" mass="20639">MTTINKTGAALVLALTCAFTPLAAHANLVRNGGFETGNFTNWTILGDPRFIGVDGGSDARSGAYGAYFGALGSDTTITQLIPTTPGKEYSFQFDLKNDGGVHNDFSVFFGGRALIKMVDANGFSFTHYYFNETASDPFTAIQFSGRQDPAYYELDNVSVTPASTVPEPNSLAALGVGAVCIGAAALRRKRRSNR</sequence>
<dbReference type="KEGG" id="ccot:CCAX7_56540"/>
<dbReference type="Proteomes" id="UP000287394">
    <property type="component" value="Chromosome"/>
</dbReference>
<dbReference type="EMBL" id="AP025739">
    <property type="protein sequence ID" value="BDI33603.1"/>
    <property type="molecule type" value="Genomic_DNA"/>
</dbReference>
<evidence type="ECO:0000313" key="2">
    <source>
        <dbReference type="EMBL" id="BDI33603.1"/>
    </source>
</evidence>